<dbReference type="EMBL" id="BAAFJT010000001">
    <property type="protein sequence ID" value="GAB0179363.1"/>
    <property type="molecule type" value="Genomic_DNA"/>
</dbReference>
<accession>A0ABC9W2Q2</accession>
<dbReference type="InterPro" id="IPR043502">
    <property type="entry name" value="DNA/RNA_pol_sf"/>
</dbReference>
<evidence type="ECO:0000313" key="3">
    <source>
        <dbReference type="Proteomes" id="UP001623348"/>
    </source>
</evidence>
<dbReference type="PANTHER" id="PTHR33332">
    <property type="entry name" value="REVERSE TRANSCRIPTASE DOMAIN-CONTAINING PROTEIN"/>
    <property type="match status" value="1"/>
</dbReference>
<dbReference type="Pfam" id="PF00078">
    <property type="entry name" value="RVT_1"/>
    <property type="match status" value="1"/>
</dbReference>
<name>A0ABC9W2Q2_GRUJA</name>
<feature type="domain" description="Reverse transcriptase" evidence="1">
    <location>
        <begin position="28"/>
        <end position="203"/>
    </location>
</feature>
<dbReference type="PROSITE" id="PS50878">
    <property type="entry name" value="RT_POL"/>
    <property type="match status" value="1"/>
</dbReference>
<dbReference type="SUPFAM" id="SSF56672">
    <property type="entry name" value="DNA/RNA polymerases"/>
    <property type="match status" value="1"/>
</dbReference>
<organism evidence="2 3">
    <name type="scientific">Grus japonensis</name>
    <name type="common">Japanese crane</name>
    <name type="synonym">Red-crowned crane</name>
    <dbReference type="NCBI Taxonomy" id="30415"/>
    <lineage>
        <taxon>Eukaryota</taxon>
        <taxon>Metazoa</taxon>
        <taxon>Chordata</taxon>
        <taxon>Craniata</taxon>
        <taxon>Vertebrata</taxon>
        <taxon>Euteleostomi</taxon>
        <taxon>Archelosauria</taxon>
        <taxon>Archosauria</taxon>
        <taxon>Dinosauria</taxon>
        <taxon>Saurischia</taxon>
        <taxon>Theropoda</taxon>
        <taxon>Coelurosauria</taxon>
        <taxon>Aves</taxon>
        <taxon>Neognathae</taxon>
        <taxon>Neoaves</taxon>
        <taxon>Gruiformes</taxon>
        <taxon>Gruidae</taxon>
        <taxon>Grus</taxon>
    </lineage>
</organism>
<gene>
    <name evidence="2" type="ORF">GRJ2_000401600</name>
</gene>
<keyword evidence="3" id="KW-1185">Reference proteome</keyword>
<sequence length="203" mass="23098">MGPDEMHLWVLRELEDEVARPLSIIFEKSWQSGEVPTDWKRGNITPIFKKGKKEDPGNYRPVSLTSMPGKIMEQILLETVLRRVEYKEVIGDSQHGFTRGKSRLTNLVAFSDGVTTPVDKGRATDIIYLDLCKAFDTVLHDILVSKLERHGFDGWTTQWIRNWLDGRTQKSCGQWLNVQVETSDEWHSSGIGTGTGTVQHLCQ</sequence>
<protein>
    <submittedName>
        <fullName evidence="2">Mitochondrial enolase superfamily member 1</fullName>
    </submittedName>
</protein>
<proteinExistence type="predicted"/>
<reference evidence="2 3" key="1">
    <citation type="submission" date="2024-06" db="EMBL/GenBank/DDBJ databases">
        <title>The draft genome of Grus japonensis, version 3.</title>
        <authorList>
            <person name="Nabeshima K."/>
            <person name="Suzuki S."/>
            <person name="Onuma M."/>
        </authorList>
    </citation>
    <scope>NUCLEOTIDE SEQUENCE [LARGE SCALE GENOMIC DNA]</scope>
    <source>
        <strain evidence="2 3">451A</strain>
    </source>
</reference>
<dbReference type="Proteomes" id="UP001623348">
    <property type="component" value="Unassembled WGS sequence"/>
</dbReference>
<comment type="caution">
    <text evidence="2">The sequence shown here is derived from an EMBL/GenBank/DDBJ whole genome shotgun (WGS) entry which is preliminary data.</text>
</comment>
<dbReference type="AlphaFoldDB" id="A0ABC9W2Q2"/>
<evidence type="ECO:0000313" key="2">
    <source>
        <dbReference type="EMBL" id="GAB0179363.1"/>
    </source>
</evidence>
<evidence type="ECO:0000259" key="1">
    <source>
        <dbReference type="PROSITE" id="PS50878"/>
    </source>
</evidence>
<dbReference type="InterPro" id="IPR000477">
    <property type="entry name" value="RT_dom"/>
</dbReference>